<evidence type="ECO:0000256" key="4">
    <source>
        <dbReference type="ARBA" id="ARBA00023242"/>
    </source>
</evidence>
<dbReference type="InterPro" id="IPR036093">
    <property type="entry name" value="NAC_dom_sf"/>
</dbReference>
<keyword evidence="8" id="KW-1185">Reference proteome</keyword>
<feature type="region of interest" description="Disordered" evidence="5">
    <location>
        <begin position="390"/>
        <end position="418"/>
    </location>
</feature>
<dbReference type="EMBL" id="CP097509">
    <property type="protein sequence ID" value="URE16237.1"/>
    <property type="molecule type" value="Genomic_DNA"/>
</dbReference>
<dbReference type="Proteomes" id="UP001055439">
    <property type="component" value="Chromosome 7"/>
</dbReference>
<dbReference type="AlphaFoldDB" id="A0A9E7KFH8"/>
<name>A0A9E7KFH8_9LILI</name>
<dbReference type="SUPFAM" id="SSF101941">
    <property type="entry name" value="NAC domain"/>
    <property type="match status" value="1"/>
</dbReference>
<dbReference type="PANTHER" id="PTHR31744">
    <property type="entry name" value="PROTEIN CUP-SHAPED COTYLEDON 2-RELATED"/>
    <property type="match status" value="1"/>
</dbReference>
<dbReference type="InterPro" id="IPR003441">
    <property type="entry name" value="NAC-dom"/>
</dbReference>
<keyword evidence="4" id="KW-0539">Nucleus</keyword>
<keyword evidence="2" id="KW-0238">DNA-binding</keyword>
<protein>
    <submittedName>
        <fullName evidence="7">No apical meristem (NAM) protein</fullName>
    </submittedName>
</protein>
<evidence type="ECO:0000313" key="7">
    <source>
        <dbReference type="EMBL" id="URE16237.1"/>
    </source>
</evidence>
<evidence type="ECO:0000313" key="8">
    <source>
        <dbReference type="Proteomes" id="UP001055439"/>
    </source>
</evidence>
<sequence length="418" mass="46684">MPPLYLLYPPITRKTSILMAKTNVPPGFRFHPTDIELVWYYLKRKVKGQPFRLALILISLSALCTEKSRLRARDLEWYFFCPRDKKYLNGSRSNRATDGGYWKATGKDKSVIHNSCTVGKRRTLIFHEGKPPNGDRTNWVMYEYRLESRELVDAGISQDAYLLCKIFQKSGRGPKIGEQYGAPLNEEDWDDDTATGSSFPLPCVSSCLSAEPLDNQAIQADPVSKQPIASSAVEVLSDHDLLDVDGILLEELAEILNSSPLVENANGEMPDLSIPSMNVNEAAAMDPEGVHNELEDLYPLELISGNIDHIENILNEIALPPTLQELDSEQYVELNDLFFIGDGDPYVSVTPSNPFAQNPSGHWTDLENLNHILDPIPYFDDDVSGVRGLPQTEPDTTSQHWSPGMQIGEVGEFVPPPE</sequence>
<evidence type="ECO:0000259" key="6">
    <source>
        <dbReference type="Pfam" id="PF02365"/>
    </source>
</evidence>
<dbReference type="OrthoDB" id="645697at2759"/>
<dbReference type="GO" id="GO:0006355">
    <property type="term" value="P:regulation of DNA-templated transcription"/>
    <property type="evidence" value="ECO:0007669"/>
    <property type="project" value="InterPro"/>
</dbReference>
<evidence type="ECO:0000256" key="2">
    <source>
        <dbReference type="ARBA" id="ARBA00023125"/>
    </source>
</evidence>
<dbReference type="PANTHER" id="PTHR31744:SF210">
    <property type="entry name" value="NAC DOMAIN-CONTAINING PROTEIN 86-LIKE"/>
    <property type="match status" value="1"/>
</dbReference>
<evidence type="ECO:0000256" key="5">
    <source>
        <dbReference type="SAM" id="MobiDB-lite"/>
    </source>
</evidence>
<keyword evidence="3" id="KW-0804">Transcription</keyword>
<dbReference type="Pfam" id="PF02365">
    <property type="entry name" value="NAM"/>
    <property type="match status" value="1"/>
</dbReference>
<gene>
    <name evidence="7" type="ORF">MUK42_12145</name>
</gene>
<reference evidence="7" key="1">
    <citation type="submission" date="2022-05" db="EMBL/GenBank/DDBJ databases">
        <title>The Musa troglodytarum L. genome provides insights into the mechanism of non-climacteric behaviour and enrichment of carotenoids.</title>
        <authorList>
            <person name="Wang J."/>
        </authorList>
    </citation>
    <scope>NUCLEOTIDE SEQUENCE</scope>
    <source>
        <tissue evidence="7">Leaf</tissue>
    </source>
</reference>
<accession>A0A9E7KFH8</accession>
<organism evidence="7 8">
    <name type="scientific">Musa troglodytarum</name>
    <name type="common">fe'i banana</name>
    <dbReference type="NCBI Taxonomy" id="320322"/>
    <lineage>
        <taxon>Eukaryota</taxon>
        <taxon>Viridiplantae</taxon>
        <taxon>Streptophyta</taxon>
        <taxon>Embryophyta</taxon>
        <taxon>Tracheophyta</taxon>
        <taxon>Spermatophyta</taxon>
        <taxon>Magnoliopsida</taxon>
        <taxon>Liliopsida</taxon>
        <taxon>Zingiberales</taxon>
        <taxon>Musaceae</taxon>
        <taxon>Musa</taxon>
    </lineage>
</organism>
<feature type="domain" description="NAC" evidence="6">
    <location>
        <begin position="25"/>
        <end position="146"/>
    </location>
</feature>
<keyword evidence="1" id="KW-0805">Transcription regulation</keyword>
<evidence type="ECO:0000256" key="1">
    <source>
        <dbReference type="ARBA" id="ARBA00023015"/>
    </source>
</evidence>
<dbReference type="GO" id="GO:0003677">
    <property type="term" value="F:DNA binding"/>
    <property type="evidence" value="ECO:0007669"/>
    <property type="project" value="UniProtKB-KW"/>
</dbReference>
<dbReference type="Gene3D" id="2.170.150.80">
    <property type="entry name" value="NAC domain"/>
    <property type="match status" value="1"/>
</dbReference>
<proteinExistence type="predicted"/>
<evidence type="ECO:0000256" key="3">
    <source>
        <dbReference type="ARBA" id="ARBA00023163"/>
    </source>
</evidence>